<keyword evidence="2" id="KW-0732">Signal</keyword>
<feature type="region of interest" description="Disordered" evidence="1">
    <location>
        <begin position="45"/>
        <end position="89"/>
    </location>
</feature>
<evidence type="ECO:0000256" key="1">
    <source>
        <dbReference type="SAM" id="MobiDB-lite"/>
    </source>
</evidence>
<gene>
    <name evidence="3" type="ORF">PGQ11_012611</name>
</gene>
<accession>A0ABR2I2S6</accession>
<feature type="chain" id="PRO_5046892664" evidence="2">
    <location>
        <begin position="26"/>
        <end position="404"/>
    </location>
</feature>
<feature type="region of interest" description="Disordered" evidence="1">
    <location>
        <begin position="114"/>
        <end position="159"/>
    </location>
</feature>
<protein>
    <submittedName>
        <fullName evidence="3">Uncharacterized protein</fullName>
    </submittedName>
</protein>
<evidence type="ECO:0000313" key="3">
    <source>
        <dbReference type="EMBL" id="KAK8856699.1"/>
    </source>
</evidence>
<feature type="compositionally biased region" description="Pro residues" evidence="1">
    <location>
        <begin position="80"/>
        <end position="89"/>
    </location>
</feature>
<proteinExistence type="predicted"/>
<reference evidence="3 4" key="1">
    <citation type="journal article" date="2024" name="IMA Fungus">
        <title>Apiospora arundinis, a panoply of carbohydrate-active enzymes and secondary metabolites.</title>
        <authorList>
            <person name="Sorensen T."/>
            <person name="Petersen C."/>
            <person name="Muurmann A.T."/>
            <person name="Christiansen J.V."/>
            <person name="Brundto M.L."/>
            <person name="Overgaard C.K."/>
            <person name="Boysen A.T."/>
            <person name="Wollenberg R.D."/>
            <person name="Larsen T.O."/>
            <person name="Sorensen J.L."/>
            <person name="Nielsen K.L."/>
            <person name="Sondergaard T.E."/>
        </authorList>
    </citation>
    <scope>NUCLEOTIDE SEQUENCE [LARGE SCALE GENOMIC DNA]</scope>
    <source>
        <strain evidence="3 4">AAU 773</strain>
    </source>
</reference>
<dbReference type="Proteomes" id="UP001390339">
    <property type="component" value="Unassembled WGS sequence"/>
</dbReference>
<evidence type="ECO:0000256" key="2">
    <source>
        <dbReference type="SAM" id="SignalP"/>
    </source>
</evidence>
<comment type="caution">
    <text evidence="3">The sequence shown here is derived from an EMBL/GenBank/DDBJ whole genome shotgun (WGS) entry which is preliminary data.</text>
</comment>
<organism evidence="3 4">
    <name type="scientific">Apiospora arundinis</name>
    <dbReference type="NCBI Taxonomy" id="335852"/>
    <lineage>
        <taxon>Eukaryota</taxon>
        <taxon>Fungi</taxon>
        <taxon>Dikarya</taxon>
        <taxon>Ascomycota</taxon>
        <taxon>Pezizomycotina</taxon>
        <taxon>Sordariomycetes</taxon>
        <taxon>Xylariomycetidae</taxon>
        <taxon>Amphisphaeriales</taxon>
        <taxon>Apiosporaceae</taxon>
        <taxon>Apiospora</taxon>
    </lineage>
</organism>
<sequence length="404" mass="44273">MKFLSVKNALYLTASLGSFSRLTLAAPVATAALVARSEIITAGNAFPIPVDSDPNDEDDDHLRRRGTQDGFKIDTRMTIPKPPAPPPPPKLPIPGPVVPKPIVPIVVPKPKPVEPAPVPGSPRLPPPPPAADWKPIPAPVKAADNPGQGNGKGDNAKPMDDYAKSGKTQVDNYVTITKGNKPDVLTVASKADLAGKEKNTAFLDIRKNPNYEVDEQQHQYVNVDLKELKNFKPAELGFDINAPGTSTKVTVRRASDKKDINIGTYDPKGNFIYYESAFKEANNVEDKIPLNEVGMQNFKKIAGDNTKNFKVAFLANIQNKEFWEITRQNYNDVKQPYSQVMTFEHGTPQFDRYMGSPNINSKFFSWGNHHNAIGNKQVDKIVVIPKQVEGSGGKMTAALIFKDA</sequence>
<feature type="signal peptide" evidence="2">
    <location>
        <begin position="1"/>
        <end position="25"/>
    </location>
</feature>
<keyword evidence="4" id="KW-1185">Reference proteome</keyword>
<name>A0ABR2I2S6_9PEZI</name>
<feature type="compositionally biased region" description="Pro residues" evidence="1">
    <location>
        <begin position="114"/>
        <end position="130"/>
    </location>
</feature>
<dbReference type="EMBL" id="JAPCWZ010000007">
    <property type="protein sequence ID" value="KAK8856699.1"/>
    <property type="molecule type" value="Genomic_DNA"/>
</dbReference>
<evidence type="ECO:0000313" key="4">
    <source>
        <dbReference type="Proteomes" id="UP001390339"/>
    </source>
</evidence>